<dbReference type="Proteomes" id="UP001152178">
    <property type="component" value="Unassembled WGS sequence"/>
</dbReference>
<accession>A0ABT4QRW7</accession>
<organism evidence="3 4">
    <name type="scientific">Mesorhizobium qingshengii</name>
    <dbReference type="NCBI Taxonomy" id="1165689"/>
    <lineage>
        <taxon>Bacteria</taxon>
        <taxon>Pseudomonadati</taxon>
        <taxon>Pseudomonadota</taxon>
        <taxon>Alphaproteobacteria</taxon>
        <taxon>Hyphomicrobiales</taxon>
        <taxon>Phyllobacteriaceae</taxon>
        <taxon>Mesorhizobium</taxon>
    </lineage>
</organism>
<sequence>MRAPSLTRICWFVLRATTALVLTVAPYQVTFDGTAKVVPADVRAEDDGGESEGGSGGSNSGGSGSGGSNSGSGGSGSNNSGSGSGSGGNSGGGTGPGNSHVNPETGDKVSIHGSTIQVVHPDGLREKIENGRFVMKDALGRTIVERAATGTDLARLKRL</sequence>
<evidence type="ECO:0000313" key="4">
    <source>
        <dbReference type="Proteomes" id="UP001152178"/>
    </source>
</evidence>
<reference evidence="3" key="1">
    <citation type="submission" date="2022-11" db="EMBL/GenBank/DDBJ databases">
        <authorList>
            <person name="Coimbra C."/>
        </authorList>
    </citation>
    <scope>NUCLEOTIDE SEQUENCE</scope>
    <source>
        <strain evidence="3">Jales19</strain>
    </source>
</reference>
<evidence type="ECO:0000313" key="3">
    <source>
        <dbReference type="EMBL" id="MCZ8544310.1"/>
    </source>
</evidence>
<feature type="compositionally biased region" description="Gly residues" evidence="1">
    <location>
        <begin position="51"/>
        <end position="96"/>
    </location>
</feature>
<evidence type="ECO:0008006" key="5">
    <source>
        <dbReference type="Google" id="ProtNLM"/>
    </source>
</evidence>
<gene>
    <name evidence="3" type="ORF">OOJ09_08980</name>
</gene>
<keyword evidence="4" id="KW-1185">Reference proteome</keyword>
<protein>
    <recommendedName>
        <fullName evidence="5">Glycine-rich cell wall protein</fullName>
    </recommendedName>
</protein>
<evidence type="ECO:0000256" key="2">
    <source>
        <dbReference type="SAM" id="SignalP"/>
    </source>
</evidence>
<feature type="region of interest" description="Disordered" evidence="1">
    <location>
        <begin position="44"/>
        <end position="108"/>
    </location>
</feature>
<name>A0ABT4QRW7_9HYPH</name>
<comment type="caution">
    <text evidence="3">The sequence shown here is derived from an EMBL/GenBank/DDBJ whole genome shotgun (WGS) entry which is preliminary data.</text>
</comment>
<feature type="chain" id="PRO_5045525416" description="Glycine-rich cell wall protein" evidence="2">
    <location>
        <begin position="22"/>
        <end position="159"/>
    </location>
</feature>
<dbReference type="RefSeq" id="WP_269904838.1">
    <property type="nucleotide sequence ID" value="NZ_JAPFQA010000002.1"/>
</dbReference>
<proteinExistence type="predicted"/>
<feature type="signal peptide" evidence="2">
    <location>
        <begin position="1"/>
        <end position="21"/>
    </location>
</feature>
<evidence type="ECO:0000256" key="1">
    <source>
        <dbReference type="SAM" id="MobiDB-lite"/>
    </source>
</evidence>
<dbReference type="EMBL" id="JAPFQA010000002">
    <property type="protein sequence ID" value="MCZ8544310.1"/>
    <property type="molecule type" value="Genomic_DNA"/>
</dbReference>
<keyword evidence="2" id="KW-0732">Signal</keyword>